<comment type="subcellular location">
    <subcellularLocation>
        <location evidence="1">Membrane</location>
        <topology evidence="1">Single-pass membrane protein</topology>
    </subcellularLocation>
</comment>
<gene>
    <name evidence="7" type="ORF">D5R40_23390</name>
</gene>
<dbReference type="EMBL" id="RCBY01000169">
    <property type="protein sequence ID" value="RQH31163.1"/>
    <property type="molecule type" value="Genomic_DNA"/>
</dbReference>
<evidence type="ECO:0000256" key="1">
    <source>
        <dbReference type="ARBA" id="ARBA00004167"/>
    </source>
</evidence>
<dbReference type="Pfam" id="PF03544">
    <property type="entry name" value="TonB_C"/>
    <property type="match status" value="1"/>
</dbReference>
<organism evidence="7 8">
    <name type="scientific">Okeania hirsuta</name>
    <dbReference type="NCBI Taxonomy" id="1458930"/>
    <lineage>
        <taxon>Bacteria</taxon>
        <taxon>Bacillati</taxon>
        <taxon>Cyanobacteriota</taxon>
        <taxon>Cyanophyceae</taxon>
        <taxon>Oscillatoriophycideae</taxon>
        <taxon>Oscillatoriales</taxon>
        <taxon>Microcoleaceae</taxon>
        <taxon>Okeania</taxon>
    </lineage>
</organism>
<keyword evidence="4" id="KW-0472">Membrane</keyword>
<sequence length="632" mass="68676">MSDFSSLDLNQPIEQPSIIDTLRQPIWIALFTSVGIHAILGINLPKLSLFSEKAKLPPTVGLVELTPEQLELLPQPEEPEITFSTIPTPSNLSPISPPSPSELPVVPESSSSELPTIPVDPSDYNLPELPPEDSTTSSSSTRSRSTPSVSRLPRNPSPSEFSYNYPSIIPGRSSLPTTPISPPPLPSTNSQPAEIFRVDPQQQSNQNQIDEYQLRKNLNLTDKVFDSGLSRRPTLEIDPQEQTSIVENSTGESYSANLKLPPRRYQDKVENQIAIAPNKNDTDTQTQTEKKPIATATPQTPPTPPTPDPTKKGRLPEAPIVRQLREGKTIQDIAEETKQQQKVAVVTPPPTETNKSQLEIEVQETPAFAPTPKPSPTPKEFKGSLLEQFEQQKQQKVTATTPVPQSSPTPEENVAATTIEETKPPTPVITPAVEPSPPVQQEPEQSPTVQQQAEFQGSLLAKLQQQKQEYAAVNEESQSRDIALGAVGAYLQWAIELGLEEDNLTEPTTIADTYPEAACGQKLEGKAAVGVLVSPDGGITDGPKLLLESGHSVLDEAAIDAVNNQSFSSSDRSKLYQYEFNFDSSNCSTAKSTETEAENTSVGETLPNQDGQEEEGIPIEVMPPEAETAPIE</sequence>
<feature type="compositionally biased region" description="Pro residues" evidence="5">
    <location>
        <begin position="299"/>
        <end position="308"/>
    </location>
</feature>
<feature type="compositionally biased region" description="Low complexity" evidence="5">
    <location>
        <begin position="132"/>
        <end position="154"/>
    </location>
</feature>
<feature type="compositionally biased region" description="Low complexity" evidence="5">
    <location>
        <begin position="84"/>
        <end position="94"/>
    </location>
</feature>
<evidence type="ECO:0000256" key="3">
    <source>
        <dbReference type="ARBA" id="ARBA00022989"/>
    </source>
</evidence>
<feature type="region of interest" description="Disordered" evidence="5">
    <location>
        <begin position="585"/>
        <end position="632"/>
    </location>
</feature>
<evidence type="ECO:0000313" key="8">
    <source>
        <dbReference type="Proteomes" id="UP000269154"/>
    </source>
</evidence>
<feature type="compositionally biased region" description="Polar residues" evidence="5">
    <location>
        <begin position="240"/>
        <end position="256"/>
    </location>
</feature>
<evidence type="ECO:0000256" key="5">
    <source>
        <dbReference type="SAM" id="MobiDB-lite"/>
    </source>
</evidence>
<comment type="caution">
    <text evidence="7">The sequence shown here is derived from an EMBL/GenBank/DDBJ whole genome shotgun (WGS) entry which is preliminary data.</text>
</comment>
<feature type="region of interest" description="Disordered" evidence="5">
    <location>
        <begin position="274"/>
        <end position="317"/>
    </location>
</feature>
<feature type="domain" description="TonB C-terminal" evidence="6">
    <location>
        <begin position="513"/>
        <end position="569"/>
    </location>
</feature>
<evidence type="ECO:0000313" key="7">
    <source>
        <dbReference type="EMBL" id="RQH31163.1"/>
    </source>
</evidence>
<feature type="region of interest" description="Disordered" evidence="5">
    <location>
        <begin position="231"/>
        <end position="257"/>
    </location>
</feature>
<accession>A0A3N6P6M0</accession>
<feature type="compositionally biased region" description="Low complexity" evidence="5">
    <location>
        <begin position="441"/>
        <end position="452"/>
    </location>
</feature>
<feature type="compositionally biased region" description="Low complexity" evidence="5">
    <location>
        <begin position="385"/>
        <end position="396"/>
    </location>
</feature>
<dbReference type="OrthoDB" id="468524at2"/>
<name>A0A3N6P6M0_9CYAN</name>
<keyword evidence="3" id="KW-1133">Transmembrane helix</keyword>
<feature type="region of interest" description="Disordered" evidence="5">
    <location>
        <begin position="338"/>
        <end position="357"/>
    </location>
</feature>
<protein>
    <submittedName>
        <fullName evidence="7">TonB family protein</fullName>
    </submittedName>
</protein>
<evidence type="ECO:0000259" key="6">
    <source>
        <dbReference type="Pfam" id="PF03544"/>
    </source>
</evidence>
<dbReference type="GO" id="GO:0055085">
    <property type="term" value="P:transmembrane transport"/>
    <property type="evidence" value="ECO:0007669"/>
    <property type="project" value="InterPro"/>
</dbReference>
<dbReference type="AlphaFoldDB" id="A0A3N6P6M0"/>
<feature type="compositionally biased region" description="Pro residues" evidence="5">
    <location>
        <begin position="424"/>
        <end position="440"/>
    </location>
</feature>
<feature type="region of interest" description="Disordered" evidence="5">
    <location>
        <begin position="80"/>
        <end position="192"/>
    </location>
</feature>
<feature type="compositionally biased region" description="Low complexity" evidence="5">
    <location>
        <begin position="102"/>
        <end position="116"/>
    </location>
</feature>
<dbReference type="InterPro" id="IPR006260">
    <property type="entry name" value="TonB/TolA_C"/>
</dbReference>
<reference evidence="7 8" key="1">
    <citation type="journal article" date="2018" name="ACS Chem. Biol.">
        <title>Ketoreductase domain dysfunction expands chemodiversity: malyngamide biosynthesis in the cyanobacterium Okeania hirsuta.</title>
        <authorList>
            <person name="Moss N.A."/>
            <person name="Leao T."/>
            <person name="Rankin M."/>
            <person name="McCullough T.M."/>
            <person name="Qu P."/>
            <person name="Korobeynikov A."/>
            <person name="Smith J.L."/>
            <person name="Gerwick L."/>
            <person name="Gerwick W.H."/>
        </authorList>
    </citation>
    <scope>NUCLEOTIDE SEQUENCE [LARGE SCALE GENOMIC DNA]</scope>
    <source>
        <strain evidence="7 8">PAB10Feb10-1</strain>
    </source>
</reference>
<dbReference type="Proteomes" id="UP000269154">
    <property type="component" value="Unassembled WGS sequence"/>
</dbReference>
<dbReference type="SUPFAM" id="SSF74653">
    <property type="entry name" value="TolA/TonB C-terminal domain"/>
    <property type="match status" value="1"/>
</dbReference>
<keyword evidence="2" id="KW-0812">Transmembrane</keyword>
<feature type="compositionally biased region" description="Polar residues" evidence="5">
    <location>
        <begin position="397"/>
        <end position="410"/>
    </location>
</feature>
<proteinExistence type="predicted"/>
<dbReference type="NCBIfam" id="TIGR01352">
    <property type="entry name" value="tonB_Cterm"/>
    <property type="match status" value="1"/>
</dbReference>
<evidence type="ECO:0000256" key="4">
    <source>
        <dbReference type="ARBA" id="ARBA00023136"/>
    </source>
</evidence>
<feature type="region of interest" description="Disordered" evidence="5">
    <location>
        <begin position="362"/>
        <end position="454"/>
    </location>
</feature>
<dbReference type="InterPro" id="IPR037682">
    <property type="entry name" value="TonB_C"/>
</dbReference>
<dbReference type="RefSeq" id="WP_124143545.1">
    <property type="nucleotide sequence ID" value="NZ_CAWOKI010000352.1"/>
</dbReference>
<feature type="compositionally biased region" description="Polar residues" evidence="5">
    <location>
        <begin position="585"/>
        <end position="610"/>
    </location>
</feature>
<keyword evidence="8" id="KW-1185">Reference proteome</keyword>
<dbReference type="GO" id="GO:0016020">
    <property type="term" value="C:membrane"/>
    <property type="evidence" value="ECO:0007669"/>
    <property type="project" value="UniProtKB-SubCell"/>
</dbReference>
<evidence type="ECO:0000256" key="2">
    <source>
        <dbReference type="ARBA" id="ARBA00022692"/>
    </source>
</evidence>
<dbReference type="Gene3D" id="3.30.1150.10">
    <property type="match status" value="1"/>
</dbReference>